<dbReference type="Proteomes" id="UP001597375">
    <property type="component" value="Unassembled WGS sequence"/>
</dbReference>
<comment type="caution">
    <text evidence="1">The sequence shown here is derived from an EMBL/GenBank/DDBJ whole genome shotgun (WGS) entry which is preliminary data.</text>
</comment>
<sequence length="152" mass="17177">MLRLFLALLLVSLTILAAMIWSGKYDGSPDPAARFEIEAVRLKPDRGYVWLEAHLKKSGDKDHDLRKPVRLITGDGIEHEPADTTFSGSPETGFTEIWFKFWLEKKALEGPMVLKLNDAELMVKSTAETPELPAGKDTVFRSSKWKKSWLGF</sequence>
<dbReference type="RefSeq" id="WP_386818001.1">
    <property type="nucleotide sequence ID" value="NZ_JBHUIT010000002.1"/>
</dbReference>
<accession>A0ABW5D3T9</accession>
<name>A0ABW5D3T9_9BACT</name>
<evidence type="ECO:0000313" key="2">
    <source>
        <dbReference type="Proteomes" id="UP001597375"/>
    </source>
</evidence>
<keyword evidence="2" id="KW-1185">Reference proteome</keyword>
<reference evidence="2" key="1">
    <citation type="journal article" date="2019" name="Int. J. Syst. Evol. Microbiol.">
        <title>The Global Catalogue of Microorganisms (GCM) 10K type strain sequencing project: providing services to taxonomists for standard genome sequencing and annotation.</title>
        <authorList>
            <consortium name="The Broad Institute Genomics Platform"/>
            <consortium name="The Broad Institute Genome Sequencing Center for Infectious Disease"/>
            <person name="Wu L."/>
            <person name="Ma J."/>
        </authorList>
    </citation>
    <scope>NUCLEOTIDE SEQUENCE [LARGE SCALE GENOMIC DNA]</scope>
    <source>
        <strain evidence="2">CGMCC 4.7106</strain>
    </source>
</reference>
<proteinExistence type="predicted"/>
<protein>
    <submittedName>
        <fullName evidence="1">Uncharacterized protein</fullName>
    </submittedName>
</protein>
<gene>
    <name evidence="1" type="ORF">ACFSSA_01515</name>
</gene>
<dbReference type="EMBL" id="JBHUIT010000002">
    <property type="protein sequence ID" value="MFD2255341.1"/>
    <property type="molecule type" value="Genomic_DNA"/>
</dbReference>
<organism evidence="1 2">
    <name type="scientific">Luteolibacter algae</name>
    <dbReference type="NCBI Taxonomy" id="454151"/>
    <lineage>
        <taxon>Bacteria</taxon>
        <taxon>Pseudomonadati</taxon>
        <taxon>Verrucomicrobiota</taxon>
        <taxon>Verrucomicrobiia</taxon>
        <taxon>Verrucomicrobiales</taxon>
        <taxon>Verrucomicrobiaceae</taxon>
        <taxon>Luteolibacter</taxon>
    </lineage>
</organism>
<evidence type="ECO:0000313" key="1">
    <source>
        <dbReference type="EMBL" id="MFD2255341.1"/>
    </source>
</evidence>